<dbReference type="EMBL" id="LN902843">
    <property type="protein sequence ID" value="CDS37325.1"/>
    <property type="molecule type" value="Genomic_DNA"/>
</dbReference>
<reference evidence="2" key="2">
    <citation type="submission" date="2015-11" db="EMBL/GenBank/DDBJ databases">
        <authorList>
            <person name="Zhang Y."/>
            <person name="Guo Z."/>
        </authorList>
    </citation>
    <scope>NUCLEOTIDE SEQUENCE</scope>
</reference>
<proteinExistence type="predicted"/>
<keyword evidence="3" id="KW-1185">Reference proteome</keyword>
<keyword evidence="1" id="KW-0812">Transmembrane</keyword>
<evidence type="ECO:0000256" key="1">
    <source>
        <dbReference type="SAM" id="Phobius"/>
    </source>
</evidence>
<accession>A0A068Y2J9</accession>
<evidence type="ECO:0000313" key="3">
    <source>
        <dbReference type="Proteomes" id="UP000017246"/>
    </source>
</evidence>
<keyword evidence="1" id="KW-0472">Membrane</keyword>
<sequence length="157" mass="17077">MSGKLSRPINLLKRFARKRQLSLPHLIRGVNRAHDPYITLLTPFMTADGVSTLPPVHFLSSLDNATYAHLNFTTASPDLNSGASAASFQFSLWVIIVMSLTCLFTIAFILCGLFKRADAYHMPLTPEGEIDITNIEGLGLHGNEGMFGVSGAATGWI</sequence>
<name>A0A068Y2J9_ECHMU</name>
<dbReference type="Proteomes" id="UP000017246">
    <property type="component" value="Unassembled WGS sequence"/>
</dbReference>
<gene>
    <name evidence="2" type="ORF">EmuJ_000456800</name>
</gene>
<reference evidence="2" key="1">
    <citation type="journal article" date="2013" name="Nature">
        <title>The genomes of four tapeworm species reveal adaptations to parasitism.</title>
        <authorList>
            <person name="Tsai I.J."/>
            <person name="Zarowiecki M."/>
            <person name="Holroyd N."/>
            <person name="Garciarrubio A."/>
            <person name="Sanchez-Flores A."/>
            <person name="Brooks K.L."/>
            <person name="Tracey A."/>
            <person name="Bobes R.J."/>
            <person name="Fragoso G."/>
            <person name="Sciutto E."/>
            <person name="Aslett M."/>
            <person name="Beasley H."/>
            <person name="Bennett H.M."/>
            <person name="Cai J."/>
            <person name="Camicia F."/>
            <person name="Clark R."/>
            <person name="Cucher M."/>
            <person name="De Silva N."/>
            <person name="Day T.A."/>
            <person name="Deplazes P."/>
            <person name="Estrada K."/>
            <person name="Fernandez C."/>
            <person name="Holland P.W."/>
            <person name="Hou J."/>
            <person name="Hu S."/>
            <person name="Huckvale T."/>
            <person name="Hung S.S."/>
            <person name="Kamenetzky L."/>
            <person name="Keane J.A."/>
            <person name="Kiss F."/>
            <person name="Koziol U."/>
            <person name="Lambert O."/>
            <person name="Liu K."/>
            <person name="Luo X."/>
            <person name="Luo Y."/>
            <person name="Macchiaroli N."/>
            <person name="Nichol S."/>
            <person name="Paps J."/>
            <person name="Parkinson J."/>
            <person name="Pouchkina-Stantcheva N."/>
            <person name="Riddiford N."/>
            <person name="Rosenzvit M."/>
            <person name="Salinas G."/>
            <person name="Wasmuth J.D."/>
            <person name="Zamanian M."/>
            <person name="Zheng Y."/>
            <person name="Cai X."/>
            <person name="Soberon X."/>
            <person name="Olson P.D."/>
            <person name="Laclette J.P."/>
            <person name="Brehm K."/>
            <person name="Berriman M."/>
            <person name="Garciarrubio A."/>
            <person name="Bobes R.J."/>
            <person name="Fragoso G."/>
            <person name="Sanchez-Flores A."/>
            <person name="Estrada K."/>
            <person name="Cevallos M.A."/>
            <person name="Morett E."/>
            <person name="Gonzalez V."/>
            <person name="Portillo T."/>
            <person name="Ochoa-Leyva A."/>
            <person name="Jose M.V."/>
            <person name="Sciutto E."/>
            <person name="Landa A."/>
            <person name="Jimenez L."/>
            <person name="Valdes V."/>
            <person name="Carrero J.C."/>
            <person name="Larralde C."/>
            <person name="Morales-Montor J."/>
            <person name="Limon-Lason J."/>
            <person name="Soberon X."/>
            <person name="Laclette J.P."/>
        </authorList>
    </citation>
    <scope>NUCLEOTIDE SEQUENCE [LARGE SCALE GENOMIC DNA]</scope>
</reference>
<keyword evidence="1" id="KW-1133">Transmembrane helix</keyword>
<dbReference type="AlphaFoldDB" id="A0A068Y2J9"/>
<feature type="transmembrane region" description="Helical" evidence="1">
    <location>
        <begin position="90"/>
        <end position="114"/>
    </location>
</feature>
<organism evidence="2 3">
    <name type="scientific">Echinococcus multilocularis</name>
    <name type="common">Fox tapeworm</name>
    <dbReference type="NCBI Taxonomy" id="6211"/>
    <lineage>
        <taxon>Eukaryota</taxon>
        <taxon>Metazoa</taxon>
        <taxon>Spiralia</taxon>
        <taxon>Lophotrochozoa</taxon>
        <taxon>Platyhelminthes</taxon>
        <taxon>Cestoda</taxon>
        <taxon>Eucestoda</taxon>
        <taxon>Cyclophyllidea</taxon>
        <taxon>Taeniidae</taxon>
        <taxon>Echinococcus</taxon>
    </lineage>
</organism>
<evidence type="ECO:0000313" key="2">
    <source>
        <dbReference type="EMBL" id="CDS37325.1"/>
    </source>
</evidence>
<dbReference type="OrthoDB" id="6281811at2759"/>
<protein>
    <submittedName>
        <fullName evidence="2">Uncharacterized protein</fullName>
    </submittedName>
</protein>